<dbReference type="OrthoDB" id="9764652at2"/>
<dbReference type="Proteomes" id="UP000297839">
    <property type="component" value="Unassembled WGS sequence"/>
</dbReference>
<dbReference type="AlphaFoldDB" id="A0A4Z0BWH8"/>
<evidence type="ECO:0000256" key="2">
    <source>
        <dbReference type="ARBA" id="ARBA00022452"/>
    </source>
</evidence>
<proteinExistence type="predicted"/>
<dbReference type="EMBL" id="SMLK01000002">
    <property type="protein sequence ID" value="TFZ03573.1"/>
    <property type="molecule type" value="Genomic_DNA"/>
</dbReference>
<comment type="subcellular location">
    <subcellularLocation>
        <location evidence="1">Cell outer membrane</location>
    </subcellularLocation>
</comment>
<accession>A0A4Z0BWH8</accession>
<evidence type="ECO:0000256" key="1">
    <source>
        <dbReference type="ARBA" id="ARBA00004442"/>
    </source>
</evidence>
<dbReference type="Gene3D" id="1.20.1600.10">
    <property type="entry name" value="Outer membrane efflux proteins (OEP)"/>
    <property type="match status" value="1"/>
</dbReference>
<comment type="caution">
    <text evidence="7">The sequence shown here is derived from an EMBL/GenBank/DDBJ whole genome shotgun (WGS) entry which is preliminary data.</text>
</comment>
<evidence type="ECO:0000256" key="6">
    <source>
        <dbReference type="SAM" id="SignalP"/>
    </source>
</evidence>
<dbReference type="RefSeq" id="WP_135249197.1">
    <property type="nucleotide sequence ID" value="NZ_SMLK01000002.1"/>
</dbReference>
<dbReference type="PROSITE" id="PS51257">
    <property type="entry name" value="PROKAR_LIPOPROTEIN"/>
    <property type="match status" value="1"/>
</dbReference>
<evidence type="ECO:0000313" key="7">
    <source>
        <dbReference type="EMBL" id="TFZ03573.1"/>
    </source>
</evidence>
<evidence type="ECO:0000256" key="3">
    <source>
        <dbReference type="ARBA" id="ARBA00022692"/>
    </source>
</evidence>
<gene>
    <name evidence="7" type="ORF">EZ216_07835</name>
</gene>
<dbReference type="GO" id="GO:0015562">
    <property type="term" value="F:efflux transmembrane transporter activity"/>
    <property type="evidence" value="ECO:0007669"/>
    <property type="project" value="InterPro"/>
</dbReference>
<feature type="chain" id="PRO_5021394021" evidence="6">
    <location>
        <begin position="25"/>
        <end position="647"/>
    </location>
</feature>
<dbReference type="GO" id="GO:1990281">
    <property type="term" value="C:efflux pump complex"/>
    <property type="evidence" value="ECO:0007669"/>
    <property type="project" value="TreeGrafter"/>
</dbReference>
<dbReference type="PANTHER" id="PTHR30026:SF20">
    <property type="entry name" value="OUTER MEMBRANE PROTEIN TOLC"/>
    <property type="match status" value="1"/>
</dbReference>
<reference evidence="7 8" key="1">
    <citation type="submission" date="2019-03" db="EMBL/GenBank/DDBJ databases">
        <title>Ramlibacter sp. 18x22-1, whole genome shotgun sequence.</title>
        <authorList>
            <person name="Zhang X."/>
            <person name="Feng G."/>
            <person name="Zhu H."/>
        </authorList>
    </citation>
    <scope>NUCLEOTIDE SEQUENCE [LARGE SCALE GENOMIC DNA]</scope>
    <source>
        <strain evidence="7 8">18x22-1</strain>
    </source>
</reference>
<feature type="signal peptide" evidence="6">
    <location>
        <begin position="1"/>
        <end position="24"/>
    </location>
</feature>
<keyword evidence="4" id="KW-0472">Membrane</keyword>
<name>A0A4Z0BWH8_9BURK</name>
<dbReference type="GO" id="GO:0009279">
    <property type="term" value="C:cell outer membrane"/>
    <property type="evidence" value="ECO:0007669"/>
    <property type="project" value="UniProtKB-SubCell"/>
</dbReference>
<dbReference type="GO" id="GO:0015288">
    <property type="term" value="F:porin activity"/>
    <property type="evidence" value="ECO:0007669"/>
    <property type="project" value="TreeGrafter"/>
</dbReference>
<keyword evidence="8" id="KW-1185">Reference proteome</keyword>
<dbReference type="PANTHER" id="PTHR30026">
    <property type="entry name" value="OUTER MEMBRANE PROTEIN TOLC"/>
    <property type="match status" value="1"/>
</dbReference>
<evidence type="ECO:0000313" key="8">
    <source>
        <dbReference type="Proteomes" id="UP000297839"/>
    </source>
</evidence>
<organism evidence="7 8">
    <name type="scientific">Ramlibacter humi</name>
    <dbReference type="NCBI Taxonomy" id="2530451"/>
    <lineage>
        <taxon>Bacteria</taxon>
        <taxon>Pseudomonadati</taxon>
        <taxon>Pseudomonadota</taxon>
        <taxon>Betaproteobacteria</taxon>
        <taxon>Burkholderiales</taxon>
        <taxon>Comamonadaceae</taxon>
        <taxon>Ramlibacter</taxon>
    </lineage>
</organism>
<keyword evidence="3" id="KW-0812">Transmembrane</keyword>
<keyword evidence="5" id="KW-0998">Cell outer membrane</keyword>
<evidence type="ECO:0000256" key="5">
    <source>
        <dbReference type="ARBA" id="ARBA00023237"/>
    </source>
</evidence>
<dbReference type="SUPFAM" id="SSF56954">
    <property type="entry name" value="Outer membrane efflux proteins (OEP)"/>
    <property type="match status" value="1"/>
</dbReference>
<keyword evidence="2" id="KW-1134">Transmembrane beta strand</keyword>
<evidence type="ECO:0000256" key="4">
    <source>
        <dbReference type="ARBA" id="ARBA00023136"/>
    </source>
</evidence>
<dbReference type="InterPro" id="IPR051906">
    <property type="entry name" value="TolC-like"/>
</dbReference>
<keyword evidence="6" id="KW-0732">Signal</keyword>
<sequence length="647" mass="71304">MRTLMASAAIAVLAGCAVTPMALTKEEQSTKAQEDLAAVIQAGEAVTAPLALSDAMARAVRHNLELRVRQMETALSASQLDLSNYDMLPRLALSAGYTSRNNDAFGLGYQPNGTISSVPSAAVERSHATYNAALSWNILDFGASYYRAKQNADQVLVMEERRRRALQNLVLDVQLAWWRAEAAQRLLPQIDAMMVDIERGSERSRMIEARRLLPPLQIIAYRRSLLDLQQQLSTRRQELVQWRGEFADLVGLRPGEAYRVATPEQPQVALPDLIARIDDLEAMAIERRPELGEERYRERITALEGRKQILQLLPGLTLNAGANYDSNRFLINNQWNEAGALVSFNLLKLLSLPSVKRTTEASKQLDQARRLAITAAVMTQTRIAVNRYQLLKHELGVWDEALADDRSLVRAMRATQQSGLETELELIRAAARLAITQINRDVVHANLEHAMGRVMNSVGYDVVVADANVDETPTLARQLNTSLQQFFGENFGTKAPPPMQSVSIGEIHGLPPMVKREFTDSMLTVLRVARIPVAEQGGAVRTDVDVVFGAKQDSGRPVTLKVTLLGGNGQQVLQTAEMKSMLVEPVTSDQWKVLGEAAVFKVAENLRMLLGGGLKAAAEADTLSLTEGNTLKLDRRWTGPAPASQQP</sequence>
<protein>
    <submittedName>
        <fullName evidence="7">TolC family protein</fullName>
    </submittedName>
</protein>